<dbReference type="Gene3D" id="3.40.50.150">
    <property type="entry name" value="Vaccinia Virus protein VP39"/>
    <property type="match status" value="1"/>
</dbReference>
<dbReference type="GO" id="GO:0008610">
    <property type="term" value="P:lipid biosynthetic process"/>
    <property type="evidence" value="ECO:0007669"/>
    <property type="project" value="InterPro"/>
</dbReference>
<accession>A0A9Q0SA81</accession>
<gene>
    <name evidence="6" type="primary">cfa_2</name>
    <name evidence="6" type="ORF">Bhyg_05367</name>
</gene>
<name>A0A9Q0SA81_9DIPT</name>
<dbReference type="InterPro" id="IPR050723">
    <property type="entry name" value="CFA/CMAS"/>
</dbReference>
<dbReference type="PANTHER" id="PTHR43667">
    <property type="entry name" value="CYCLOPROPANE-FATTY-ACYL-PHOSPHOLIPID SYNTHASE"/>
    <property type="match status" value="1"/>
</dbReference>
<dbReference type="NCBIfam" id="NF008686">
    <property type="entry name" value="PRK11705.1"/>
    <property type="match status" value="1"/>
</dbReference>
<dbReference type="AlphaFoldDB" id="A0A9Q0SA81"/>
<dbReference type="EMBL" id="WJQU01000001">
    <property type="protein sequence ID" value="KAJ6650123.1"/>
    <property type="molecule type" value="Genomic_DNA"/>
</dbReference>
<dbReference type="OrthoDB" id="8300214at2759"/>
<dbReference type="InterPro" id="IPR029063">
    <property type="entry name" value="SAM-dependent_MTases_sf"/>
</dbReference>
<keyword evidence="3" id="KW-0808">Transferase</keyword>
<dbReference type="GO" id="GO:0008168">
    <property type="term" value="F:methyltransferase activity"/>
    <property type="evidence" value="ECO:0007669"/>
    <property type="project" value="UniProtKB-KW"/>
</dbReference>
<dbReference type="CDD" id="cd02440">
    <property type="entry name" value="AdoMet_MTases"/>
    <property type="match status" value="1"/>
</dbReference>
<evidence type="ECO:0000256" key="1">
    <source>
        <dbReference type="ARBA" id="ARBA00010815"/>
    </source>
</evidence>
<evidence type="ECO:0000256" key="3">
    <source>
        <dbReference type="ARBA" id="ARBA00022679"/>
    </source>
</evidence>
<comment type="caution">
    <text evidence="6">The sequence shown here is derived from an EMBL/GenBank/DDBJ whole genome shotgun (WGS) entry which is preliminary data.</text>
</comment>
<reference evidence="6" key="1">
    <citation type="submission" date="2022-07" db="EMBL/GenBank/DDBJ databases">
        <authorList>
            <person name="Trinca V."/>
            <person name="Uliana J.V.C."/>
            <person name="Torres T.T."/>
            <person name="Ward R.J."/>
            <person name="Monesi N."/>
        </authorList>
    </citation>
    <scope>NUCLEOTIDE SEQUENCE</scope>
    <source>
        <strain evidence="6">HSMRA1968</strain>
        <tissue evidence="6">Whole embryos</tissue>
    </source>
</reference>
<dbReference type="SUPFAM" id="SSF53335">
    <property type="entry name" value="S-adenosyl-L-methionine-dependent methyltransferases"/>
    <property type="match status" value="1"/>
</dbReference>
<dbReference type="Pfam" id="PF02353">
    <property type="entry name" value="CMAS"/>
    <property type="match status" value="1"/>
</dbReference>
<proteinExistence type="inferred from homology"/>
<dbReference type="PIRSF" id="PIRSF003085">
    <property type="entry name" value="CMAS"/>
    <property type="match status" value="1"/>
</dbReference>
<keyword evidence="7" id="KW-1185">Reference proteome</keyword>
<dbReference type="InterPro" id="IPR003333">
    <property type="entry name" value="CMAS"/>
</dbReference>
<keyword evidence="4" id="KW-0949">S-adenosyl-L-methionine</keyword>
<evidence type="ECO:0000256" key="2">
    <source>
        <dbReference type="ARBA" id="ARBA00022603"/>
    </source>
</evidence>
<evidence type="ECO:0000256" key="4">
    <source>
        <dbReference type="ARBA" id="ARBA00022691"/>
    </source>
</evidence>
<keyword evidence="2" id="KW-0489">Methyltransferase</keyword>
<dbReference type="PANTHER" id="PTHR43667:SF1">
    <property type="entry name" value="CYCLOPROPANE-FATTY-ACYL-PHOSPHOLIPID SYNTHASE"/>
    <property type="match status" value="1"/>
</dbReference>
<evidence type="ECO:0000313" key="6">
    <source>
        <dbReference type="EMBL" id="KAJ6650123.1"/>
    </source>
</evidence>
<protein>
    <submittedName>
        <fullName evidence="6">Cyclopropane-fatty-acyl-phospholipid synthase</fullName>
    </submittedName>
</protein>
<keyword evidence="5" id="KW-0443">Lipid metabolism</keyword>
<evidence type="ECO:0000313" key="7">
    <source>
        <dbReference type="Proteomes" id="UP001151699"/>
    </source>
</evidence>
<dbReference type="GO" id="GO:0032259">
    <property type="term" value="P:methylation"/>
    <property type="evidence" value="ECO:0007669"/>
    <property type="project" value="UniProtKB-KW"/>
</dbReference>
<evidence type="ECO:0000256" key="5">
    <source>
        <dbReference type="ARBA" id="ARBA00023098"/>
    </source>
</evidence>
<organism evidence="6 7">
    <name type="scientific">Pseudolycoriella hygida</name>
    <dbReference type="NCBI Taxonomy" id="35572"/>
    <lineage>
        <taxon>Eukaryota</taxon>
        <taxon>Metazoa</taxon>
        <taxon>Ecdysozoa</taxon>
        <taxon>Arthropoda</taxon>
        <taxon>Hexapoda</taxon>
        <taxon>Insecta</taxon>
        <taxon>Pterygota</taxon>
        <taxon>Neoptera</taxon>
        <taxon>Endopterygota</taxon>
        <taxon>Diptera</taxon>
        <taxon>Nematocera</taxon>
        <taxon>Sciaroidea</taxon>
        <taxon>Sciaridae</taxon>
        <taxon>Pseudolycoriella</taxon>
    </lineage>
</organism>
<dbReference type="Proteomes" id="UP001151699">
    <property type="component" value="Chromosome A"/>
</dbReference>
<comment type="similarity">
    <text evidence="1">Belongs to the CFA/CMAS family.</text>
</comment>
<sequence length="426" mass="50713">MIWPIYAVYVCIVGLIRMFKWVEYQFLKLCAVKVKQVWKAQEKKVGIMFRCPGEKWTDEDNKRLLAECARYDKLVHVKVNDEDVFIRWTNLGSLGFGETYMEKMWDYTDSPEDLTEMTKRVLEKKLLQRYYVGWNKLFDWLELFAFNLQTRERAFQVGVVHYDLGNKLYELMLDPWMQYTCGYWKDANNLNDAQLHKMELIAKKLDLKPGMRVLDIGCGWGTLCKYLAEKYKVTCVGVTISKEGVIYGKQINEGLPVDIRLQDYREVDEKFDRIVSVGILEHVGFRNYREFFSLARRCLVDDGIFLMHSIGRNHANFPRSERFSDKYIFPNGNLANPEDIAKATNGLFIIEDWHNFGPDYAKTLYAWRENFIKGWPQIEHQYDEKFYRMWIFYLSMARALFLSRKCQLWQIVFSKDGLKREYRAAR</sequence>